<name>A0AAE0ZHL1_9GAST</name>
<comment type="caution">
    <text evidence="1">The sequence shown here is derived from an EMBL/GenBank/DDBJ whole genome shotgun (WGS) entry which is preliminary data.</text>
</comment>
<dbReference type="Proteomes" id="UP001283361">
    <property type="component" value="Unassembled WGS sequence"/>
</dbReference>
<organism evidence="1 2">
    <name type="scientific">Elysia crispata</name>
    <name type="common">lettuce slug</name>
    <dbReference type="NCBI Taxonomy" id="231223"/>
    <lineage>
        <taxon>Eukaryota</taxon>
        <taxon>Metazoa</taxon>
        <taxon>Spiralia</taxon>
        <taxon>Lophotrochozoa</taxon>
        <taxon>Mollusca</taxon>
        <taxon>Gastropoda</taxon>
        <taxon>Heterobranchia</taxon>
        <taxon>Euthyneura</taxon>
        <taxon>Panpulmonata</taxon>
        <taxon>Sacoglossa</taxon>
        <taxon>Placobranchoidea</taxon>
        <taxon>Plakobranchidae</taxon>
        <taxon>Elysia</taxon>
    </lineage>
</organism>
<proteinExistence type="predicted"/>
<keyword evidence="2" id="KW-1185">Reference proteome</keyword>
<reference evidence="1" key="1">
    <citation type="journal article" date="2023" name="G3 (Bethesda)">
        <title>A reference genome for the long-term kleptoplast-retaining sea slug Elysia crispata morphotype clarki.</title>
        <authorList>
            <person name="Eastman K.E."/>
            <person name="Pendleton A.L."/>
            <person name="Shaikh M.A."/>
            <person name="Suttiyut T."/>
            <person name="Ogas R."/>
            <person name="Tomko P."/>
            <person name="Gavelis G."/>
            <person name="Widhalm J.R."/>
            <person name="Wisecaver J.H."/>
        </authorList>
    </citation>
    <scope>NUCLEOTIDE SEQUENCE</scope>
    <source>
        <strain evidence="1">ECLA1</strain>
    </source>
</reference>
<accession>A0AAE0ZHL1</accession>
<evidence type="ECO:0000313" key="1">
    <source>
        <dbReference type="EMBL" id="KAK3769477.1"/>
    </source>
</evidence>
<dbReference type="AlphaFoldDB" id="A0AAE0ZHL1"/>
<protein>
    <submittedName>
        <fullName evidence="1">Uncharacterized protein</fullName>
    </submittedName>
</protein>
<dbReference type="EMBL" id="JAWDGP010003917">
    <property type="protein sequence ID" value="KAK3769477.1"/>
    <property type="molecule type" value="Genomic_DNA"/>
</dbReference>
<sequence>MTIRAANEGETCVRVIDLSLLCARLSHPPVFSYHTALKGAAGVMRHLGRRCSLVVPSGPMYDVLHNMRSVLQCICREH</sequence>
<evidence type="ECO:0000313" key="2">
    <source>
        <dbReference type="Proteomes" id="UP001283361"/>
    </source>
</evidence>
<gene>
    <name evidence="1" type="ORF">RRG08_027047</name>
</gene>